<dbReference type="RefSeq" id="XP_009827338.1">
    <property type="nucleotide sequence ID" value="XM_009829036.1"/>
</dbReference>
<dbReference type="GO" id="GO:0005739">
    <property type="term" value="C:mitochondrion"/>
    <property type="evidence" value="ECO:0007669"/>
    <property type="project" value="UniProtKB-SubCell"/>
</dbReference>
<gene>
    <name evidence="7" type="ORF">H257_04498</name>
</gene>
<evidence type="ECO:0000256" key="4">
    <source>
        <dbReference type="ARBA" id="ARBA00040604"/>
    </source>
</evidence>
<feature type="region of interest" description="Disordered" evidence="5">
    <location>
        <begin position="101"/>
        <end position="120"/>
    </location>
</feature>
<evidence type="ECO:0000256" key="3">
    <source>
        <dbReference type="ARBA" id="ARBA00023128"/>
    </source>
</evidence>
<dbReference type="GeneID" id="20806494"/>
<evidence type="ECO:0000256" key="5">
    <source>
        <dbReference type="SAM" id="MobiDB-lite"/>
    </source>
</evidence>
<feature type="compositionally biased region" description="Basic and acidic residues" evidence="5">
    <location>
        <begin position="110"/>
        <end position="119"/>
    </location>
</feature>
<dbReference type="PROSITE" id="PS51886">
    <property type="entry name" value="TLDC"/>
    <property type="match status" value="1"/>
</dbReference>
<feature type="domain" description="TLDc" evidence="6">
    <location>
        <begin position="159"/>
        <end position="318"/>
    </location>
</feature>
<dbReference type="EMBL" id="KI913120">
    <property type="protein sequence ID" value="ETV83908.1"/>
    <property type="molecule type" value="Genomic_DNA"/>
</dbReference>
<proteinExistence type="inferred from homology"/>
<dbReference type="SMART" id="SM00584">
    <property type="entry name" value="TLDc"/>
    <property type="match status" value="1"/>
</dbReference>
<dbReference type="InterPro" id="IPR006571">
    <property type="entry name" value="TLDc_dom"/>
</dbReference>
<dbReference type="OrthoDB" id="26679at2759"/>
<comment type="similarity">
    <text evidence="2">Belongs to the OXR1 family.</text>
</comment>
<dbReference type="PANTHER" id="PTHR23354:SF62">
    <property type="entry name" value="MUSTARD, ISOFORM V"/>
    <property type="match status" value="1"/>
</dbReference>
<evidence type="ECO:0000259" key="6">
    <source>
        <dbReference type="PROSITE" id="PS51886"/>
    </source>
</evidence>
<name>W4GYA8_APHAT</name>
<reference evidence="7" key="1">
    <citation type="submission" date="2013-12" db="EMBL/GenBank/DDBJ databases">
        <title>The Genome Sequence of Aphanomyces astaci APO3.</title>
        <authorList>
            <consortium name="The Broad Institute Genomics Platform"/>
            <person name="Russ C."/>
            <person name="Tyler B."/>
            <person name="van West P."/>
            <person name="Dieguez-Uribeondo J."/>
            <person name="Young S.K."/>
            <person name="Zeng Q."/>
            <person name="Gargeya S."/>
            <person name="Fitzgerald M."/>
            <person name="Abouelleil A."/>
            <person name="Alvarado L."/>
            <person name="Chapman S.B."/>
            <person name="Gainer-Dewar J."/>
            <person name="Goldberg J."/>
            <person name="Griggs A."/>
            <person name="Gujja S."/>
            <person name="Hansen M."/>
            <person name="Howarth C."/>
            <person name="Imamovic A."/>
            <person name="Ireland A."/>
            <person name="Larimer J."/>
            <person name="McCowan C."/>
            <person name="Murphy C."/>
            <person name="Pearson M."/>
            <person name="Poon T.W."/>
            <person name="Priest M."/>
            <person name="Roberts A."/>
            <person name="Saif S."/>
            <person name="Shea T."/>
            <person name="Sykes S."/>
            <person name="Wortman J."/>
            <person name="Nusbaum C."/>
            <person name="Birren B."/>
        </authorList>
    </citation>
    <scope>NUCLEOTIDE SEQUENCE [LARGE SCALE GENOMIC DNA]</scope>
    <source>
        <strain evidence="7">APO3</strain>
    </source>
</reference>
<organism evidence="7">
    <name type="scientific">Aphanomyces astaci</name>
    <name type="common">Crayfish plague agent</name>
    <dbReference type="NCBI Taxonomy" id="112090"/>
    <lineage>
        <taxon>Eukaryota</taxon>
        <taxon>Sar</taxon>
        <taxon>Stramenopiles</taxon>
        <taxon>Oomycota</taxon>
        <taxon>Saprolegniomycetes</taxon>
        <taxon>Saprolegniales</taxon>
        <taxon>Verrucalvaceae</taxon>
        <taxon>Aphanomyces</taxon>
    </lineage>
</organism>
<evidence type="ECO:0000256" key="1">
    <source>
        <dbReference type="ARBA" id="ARBA00004173"/>
    </source>
</evidence>
<feature type="compositionally biased region" description="Basic residues" evidence="5">
    <location>
        <begin position="39"/>
        <end position="48"/>
    </location>
</feature>
<comment type="subcellular location">
    <subcellularLocation>
        <location evidence="1">Mitochondrion</location>
    </subcellularLocation>
</comment>
<keyword evidence="3" id="KW-0496">Mitochondrion</keyword>
<accession>W4GYA8</accession>
<evidence type="ECO:0000256" key="2">
    <source>
        <dbReference type="ARBA" id="ARBA00009540"/>
    </source>
</evidence>
<protein>
    <recommendedName>
        <fullName evidence="4">Oxidation resistance protein 1</fullName>
    </recommendedName>
</protein>
<evidence type="ECO:0000313" key="7">
    <source>
        <dbReference type="EMBL" id="ETV83908.1"/>
    </source>
</evidence>
<feature type="region of interest" description="Disordered" evidence="5">
    <location>
        <begin position="38"/>
        <end position="64"/>
    </location>
</feature>
<sequence>MVLISDISPGPSYFLMMQNPWSDYDPTCVDRHHDIAKRNAAKPHRRSVSTHEHKSQKQTRSQSLNHAAIHSTLRAPSVPAPKSLPTKEVAGAFASLQVHPMTSAASSTHHHADDDDRKHPSSLLVRSMSEKPMKSSSSSPIYEMPELLGGTAADILSDPKVTKYLVPKIEACLPYRFKHKNWKLSFSLAQHGASLHTLFRRVRRQESTIVVVETEDGDIFGGFATAPWTPCGLYFGTGESFVFTCHRKFEMFPWTRKNSLLLFSDENTIAMGGGGGFAWALNHDLSQGTSTPTMTFDNRCLASRCNFGVVNFEVWEFACKYQ</sequence>
<dbReference type="PANTHER" id="PTHR23354">
    <property type="entry name" value="NUCLEOLAR PROTEIN 7/ESTROGEN RECEPTOR COACTIVATOR-RELATED"/>
    <property type="match status" value="1"/>
</dbReference>
<dbReference type="VEuPathDB" id="FungiDB:H257_04498"/>
<dbReference type="Pfam" id="PF07534">
    <property type="entry name" value="TLD"/>
    <property type="match status" value="1"/>
</dbReference>
<dbReference type="AlphaFoldDB" id="W4GYA8"/>